<evidence type="ECO:0000313" key="4">
    <source>
        <dbReference type="Proteomes" id="UP000694044"/>
    </source>
</evidence>
<gene>
    <name evidence="3" type="ORF">PHYPSEUDO_010859</name>
</gene>
<feature type="signal peptide" evidence="2">
    <location>
        <begin position="1"/>
        <end position="29"/>
    </location>
</feature>
<feature type="region of interest" description="Disordered" evidence="1">
    <location>
        <begin position="167"/>
        <end position="201"/>
    </location>
</feature>
<accession>A0A8T1VCA7</accession>
<name>A0A8T1VCA7_9STRA</name>
<evidence type="ECO:0000313" key="3">
    <source>
        <dbReference type="EMBL" id="KAG7377900.1"/>
    </source>
</evidence>
<dbReference type="Proteomes" id="UP000694044">
    <property type="component" value="Unassembled WGS sequence"/>
</dbReference>
<keyword evidence="2" id="KW-0732">Signal</keyword>
<dbReference type="EMBL" id="JAGDFM010000472">
    <property type="protein sequence ID" value="KAG7377900.1"/>
    <property type="molecule type" value="Genomic_DNA"/>
</dbReference>
<reference evidence="3" key="1">
    <citation type="submission" date="2021-02" db="EMBL/GenBank/DDBJ databases">
        <authorList>
            <person name="Palmer J.M."/>
        </authorList>
    </citation>
    <scope>NUCLEOTIDE SEQUENCE</scope>
    <source>
        <strain evidence="3">SCRP734</strain>
    </source>
</reference>
<dbReference type="OrthoDB" id="114782at2759"/>
<comment type="caution">
    <text evidence="3">The sequence shown here is derived from an EMBL/GenBank/DDBJ whole genome shotgun (WGS) entry which is preliminary data.</text>
</comment>
<evidence type="ECO:0000256" key="2">
    <source>
        <dbReference type="SAM" id="SignalP"/>
    </source>
</evidence>
<evidence type="ECO:0000256" key="1">
    <source>
        <dbReference type="SAM" id="MobiDB-lite"/>
    </source>
</evidence>
<organism evidence="3 4">
    <name type="scientific">Phytophthora pseudosyringae</name>
    <dbReference type="NCBI Taxonomy" id="221518"/>
    <lineage>
        <taxon>Eukaryota</taxon>
        <taxon>Sar</taxon>
        <taxon>Stramenopiles</taxon>
        <taxon>Oomycota</taxon>
        <taxon>Peronosporomycetes</taxon>
        <taxon>Peronosporales</taxon>
        <taxon>Peronosporaceae</taxon>
        <taxon>Phytophthora</taxon>
    </lineage>
</organism>
<keyword evidence="4" id="KW-1185">Reference proteome</keyword>
<protein>
    <recommendedName>
        <fullName evidence="5">RxLR effector protein</fullName>
    </recommendedName>
</protein>
<proteinExistence type="predicted"/>
<evidence type="ECO:0008006" key="5">
    <source>
        <dbReference type="Google" id="ProtNLM"/>
    </source>
</evidence>
<sequence>MKLLHNLLVSAACVAALVASTATPTSAQAAEVDSRITQATSKLLRGLEQNYDDAKLLPGPPETGNVSELIPAAAEELGPEPVVDAGQEFEADPAPVDEENYDEPEVAPTTLGATDDDNWELIQVEGAEDTFQLELTQDDYPSEYNRRLRSWVDPAFAQIHLAEPTPLLEKVTPPSEPKDTPTFTELSGAKPALRGPEPGKR</sequence>
<feature type="chain" id="PRO_5035811033" description="RxLR effector protein" evidence="2">
    <location>
        <begin position="30"/>
        <end position="201"/>
    </location>
</feature>
<dbReference type="AlphaFoldDB" id="A0A8T1VCA7"/>